<dbReference type="RefSeq" id="WP_220104590.1">
    <property type="nucleotide sequence ID" value="NZ_JAHZSS010000016.1"/>
</dbReference>
<dbReference type="EMBL" id="JAHZSS010000016">
    <property type="protein sequence ID" value="MBW8191916.1"/>
    <property type="molecule type" value="Genomic_DNA"/>
</dbReference>
<comment type="caution">
    <text evidence="2">The sequence shown here is derived from an EMBL/GenBank/DDBJ whole genome shotgun (WGS) entry which is preliminary data.</text>
</comment>
<dbReference type="Gene3D" id="2.40.160.10">
    <property type="entry name" value="Porin"/>
    <property type="match status" value="1"/>
</dbReference>
<evidence type="ECO:0008006" key="4">
    <source>
        <dbReference type="Google" id="ProtNLM"/>
    </source>
</evidence>
<organism evidence="2 3">
    <name type="scientific">Neiella holothuriorum</name>
    <dbReference type="NCBI Taxonomy" id="2870530"/>
    <lineage>
        <taxon>Bacteria</taxon>
        <taxon>Pseudomonadati</taxon>
        <taxon>Pseudomonadota</taxon>
        <taxon>Gammaproteobacteria</taxon>
        <taxon>Alteromonadales</taxon>
        <taxon>Echinimonadaceae</taxon>
        <taxon>Neiella</taxon>
    </lineage>
</organism>
<evidence type="ECO:0000313" key="2">
    <source>
        <dbReference type="EMBL" id="MBW8191916.1"/>
    </source>
</evidence>
<keyword evidence="1" id="KW-0732">Signal</keyword>
<gene>
    <name evidence="2" type="ORF">K0504_12790</name>
</gene>
<accession>A0ABS7EHU2</accession>
<feature type="chain" id="PRO_5045051405" description="Porin" evidence="1">
    <location>
        <begin position="24"/>
        <end position="405"/>
    </location>
</feature>
<evidence type="ECO:0000313" key="3">
    <source>
        <dbReference type="Proteomes" id="UP001166251"/>
    </source>
</evidence>
<sequence>MKKTQLIAALATPLALATLQAGAAEQTDEERISALEQKIAVLQAQQNSSDLLDRFTINGFASVGVGIATEELEYFNGSETDGYAGYTDDSVDFSPESMLALQMSFAINDKAQAVVQLVGRGNDDWDPEIEWAYVSYTFDNDVTVRGGRLRLPIFMLSDYLEVGYAYPFARPSVEVYGNVPSSTYEGFDLQTSFDLGETTLTLQPFVGQTDVPGDTNTEFTELFGAAATLSYENFTFRTSAANTTLESNSDVLDGEDGNFIGFGVNWDNGDWLVLSEWTRADTDGAYPDFDSYYVSLAYRYNALTPYIMYANTESTDNEERAYPEELGLRSALDSERTAYSVGLRWDFADSMAVKFDATLLDDFGSTNGNFSENTNYVFIGDSALPYVDQQFEDAVLYSVVFDVIF</sequence>
<keyword evidence="3" id="KW-1185">Reference proteome</keyword>
<dbReference type="InterPro" id="IPR023614">
    <property type="entry name" value="Porin_dom_sf"/>
</dbReference>
<reference evidence="2" key="1">
    <citation type="submission" date="2021-07" db="EMBL/GenBank/DDBJ databases">
        <title>Neiella marina sp. nov., isolated from the intestinal content of sea cucumber Apostichopus japonicus.</title>
        <authorList>
            <person name="Bai X."/>
        </authorList>
    </citation>
    <scope>NUCLEOTIDE SEQUENCE</scope>
    <source>
        <strain evidence="2">126</strain>
    </source>
</reference>
<name>A0ABS7EHU2_9GAMM</name>
<feature type="signal peptide" evidence="1">
    <location>
        <begin position="1"/>
        <end position="23"/>
    </location>
</feature>
<protein>
    <recommendedName>
        <fullName evidence="4">Porin</fullName>
    </recommendedName>
</protein>
<evidence type="ECO:0000256" key="1">
    <source>
        <dbReference type="SAM" id="SignalP"/>
    </source>
</evidence>
<proteinExistence type="predicted"/>
<dbReference type="SUPFAM" id="SSF56935">
    <property type="entry name" value="Porins"/>
    <property type="match status" value="1"/>
</dbReference>
<dbReference type="Proteomes" id="UP001166251">
    <property type="component" value="Unassembled WGS sequence"/>
</dbReference>